<evidence type="ECO:0000256" key="1">
    <source>
        <dbReference type="SAM" id="MobiDB-lite"/>
    </source>
</evidence>
<dbReference type="Proteomes" id="UP000258309">
    <property type="component" value="Unassembled WGS sequence"/>
</dbReference>
<organism evidence="3 4">
    <name type="scientific">Scytalidium lignicola</name>
    <name type="common">Hyphomycete</name>
    <dbReference type="NCBI Taxonomy" id="5539"/>
    <lineage>
        <taxon>Eukaryota</taxon>
        <taxon>Fungi</taxon>
        <taxon>Dikarya</taxon>
        <taxon>Ascomycota</taxon>
        <taxon>Pezizomycotina</taxon>
        <taxon>Leotiomycetes</taxon>
        <taxon>Leotiomycetes incertae sedis</taxon>
        <taxon>Scytalidium</taxon>
    </lineage>
</organism>
<keyword evidence="2" id="KW-1133">Transmembrane helix</keyword>
<evidence type="ECO:0000256" key="2">
    <source>
        <dbReference type="SAM" id="Phobius"/>
    </source>
</evidence>
<feature type="compositionally biased region" description="Polar residues" evidence="1">
    <location>
        <begin position="85"/>
        <end position="94"/>
    </location>
</feature>
<name>A0A3E2GZ13_SCYLI</name>
<keyword evidence="2" id="KW-0812">Transmembrane</keyword>
<dbReference type="Pfam" id="PF12273">
    <property type="entry name" value="RCR"/>
    <property type="match status" value="1"/>
</dbReference>
<protein>
    <submittedName>
        <fullName evidence="3">Uncharacterized protein</fullName>
    </submittedName>
</protein>
<proteinExistence type="predicted"/>
<reference evidence="3 4" key="1">
    <citation type="submission" date="2018-05" db="EMBL/GenBank/DDBJ databases">
        <title>Draft genome sequence of Scytalidium lignicola DSM 105466, a ubiquitous saprotrophic fungus.</title>
        <authorList>
            <person name="Buettner E."/>
            <person name="Gebauer A.M."/>
            <person name="Hofrichter M."/>
            <person name="Liers C."/>
            <person name="Kellner H."/>
        </authorList>
    </citation>
    <scope>NUCLEOTIDE SEQUENCE [LARGE SCALE GENOMIC DNA]</scope>
    <source>
        <strain evidence="3 4">DSM 105466</strain>
    </source>
</reference>
<dbReference type="GO" id="GO:0016192">
    <property type="term" value="P:vesicle-mediated transport"/>
    <property type="evidence" value="ECO:0007669"/>
    <property type="project" value="TreeGrafter"/>
</dbReference>
<dbReference type="OMA" id="YDWGRWV"/>
<dbReference type="PANTHER" id="PTHR28187:SF1">
    <property type="entry name" value="PROTEIN RCR1-RELATED"/>
    <property type="match status" value="1"/>
</dbReference>
<keyword evidence="2" id="KW-0472">Membrane</keyword>
<feature type="non-terminal residue" evidence="3">
    <location>
        <position position="1"/>
    </location>
</feature>
<dbReference type="InterPro" id="IPR020999">
    <property type="entry name" value="Chitin_synth_reg_RCR"/>
</dbReference>
<dbReference type="OrthoDB" id="3556830at2759"/>
<keyword evidence="4" id="KW-1185">Reference proteome</keyword>
<feature type="compositionally biased region" description="Polar residues" evidence="1">
    <location>
        <begin position="116"/>
        <end position="129"/>
    </location>
</feature>
<feature type="compositionally biased region" description="Gly residues" evidence="1">
    <location>
        <begin position="95"/>
        <end position="104"/>
    </location>
</feature>
<accession>A0A3E2GZ13</accession>
<comment type="caution">
    <text evidence="3">The sequence shown here is derived from an EMBL/GenBank/DDBJ whole genome shotgun (WGS) entry which is preliminary data.</text>
</comment>
<dbReference type="EMBL" id="NCSJ02000267">
    <property type="protein sequence ID" value="RFU26351.1"/>
    <property type="molecule type" value="Genomic_DNA"/>
</dbReference>
<feature type="region of interest" description="Disordered" evidence="1">
    <location>
        <begin position="81"/>
        <end position="166"/>
    </location>
</feature>
<feature type="non-terminal residue" evidence="3">
    <location>
        <position position="166"/>
    </location>
</feature>
<evidence type="ECO:0000313" key="3">
    <source>
        <dbReference type="EMBL" id="RFU26351.1"/>
    </source>
</evidence>
<evidence type="ECO:0000313" key="4">
    <source>
        <dbReference type="Proteomes" id="UP000258309"/>
    </source>
</evidence>
<dbReference type="AlphaFoldDB" id="A0A3E2GZ13"/>
<feature type="transmembrane region" description="Helical" evidence="2">
    <location>
        <begin position="39"/>
        <end position="59"/>
    </location>
</feature>
<sequence length="166" mass="18659">MSSTLVEGLNALARRQFRNNCDFNDDYYCNSRWHRWGRWVALAVIIIAALFFAFLFSCITARHRRRRNLQPFYGTGWMAKPPAYDNSQNYNPQTGGYGYGGGGPSAPPYTQHPIPGQQTGSTFNTNQGYYGNHGGYEMQPPQNAYYQDQRGGANVYESPDGPPPGK</sequence>
<dbReference type="PANTHER" id="PTHR28187">
    <property type="entry name" value="PROTEIN RCR1-RELATED"/>
    <property type="match status" value="1"/>
</dbReference>
<gene>
    <name evidence="3" type="ORF">B7463_g9981</name>
</gene>